<accession>A0A2B7XRM0</accession>
<gene>
    <name evidence="6" type="ORF">AJ80_06941</name>
</gene>
<dbReference type="Pfam" id="PF12921">
    <property type="entry name" value="ATP13"/>
    <property type="match status" value="1"/>
</dbReference>
<feature type="compositionally biased region" description="Polar residues" evidence="5">
    <location>
        <begin position="634"/>
        <end position="644"/>
    </location>
</feature>
<dbReference type="OrthoDB" id="185373at2759"/>
<feature type="compositionally biased region" description="Basic and acidic residues" evidence="5">
    <location>
        <begin position="624"/>
        <end position="633"/>
    </location>
</feature>
<feature type="compositionally biased region" description="Low complexity" evidence="5">
    <location>
        <begin position="115"/>
        <end position="136"/>
    </location>
</feature>
<dbReference type="PANTHER" id="PTHR47942:SF63">
    <property type="entry name" value="PENTATRICOPEPTIDE REPEAT-CONTAINING PROTEIN"/>
    <property type="match status" value="1"/>
</dbReference>
<proteinExistence type="predicted"/>
<evidence type="ECO:0000313" key="6">
    <source>
        <dbReference type="EMBL" id="PGH11876.1"/>
    </source>
</evidence>
<sequence length="822" mass="94340">MDVAIAVARESGTARRIANIKSNHPAAVPNGLSGLVTCILRATFNSHLDIQKTKRERQTAAHSPGPRSRPDGPLMRGIGFRREAISPHSVCPSCYRQIVGETLRSRPPWQASNIHTSPASSSRRSTHSSSLSSPARSRVENPSSFPFVSLSMPPVVHRRNPKLINSDLPYLSLNPADVSQPVRVETFDHYIAEVLQEAQPRRVLKMFMREHPLTSGIYAAPPSTFIAALRLLSPEYFLEPYKKLQRHFHPVISKKKKFTSLESRFQNFAAQLSRIVQKRRLAGFRLGLTEYTHLLDCARAMGDANMAEHLWEDMIGDEVEPSTECYNHYMEARLWEMGYVGREKLHHRVNERYIIKRAMTRPQLGWGGYRVGTEGVKLNVAPLFHEMVARGLQPNENTYAQIMLAHAREGEMDDVEEILKNVWNIHVSILRDSESNHPAVTVYSHSSPLHPTSRLITALAHLYGANGDVPTGLQLIDFISRHYAIPIEPSVWEQLIEWAHVLSIKRLIREDPMGGPRDLPKDMPRELLLTLTSEPYNVQPTMVMYAYVFRSQINRQSFGNVIRYMRFGRDIFMQTLAKELRHRELLETYHSWARGYVRELSQEEHRQSIEPSSSSAAKQVLRQTHRERNDNKSDVSANTGQTRIQRYHKAPPAKLHSLQIIGYEEMKRVDELNKLHTARDATMLQRFTRLLIGGKRWGYRNESRIKWERRGIHRALEEWQPFLPWVVYYSCEAGSVEFDPATFWPGGKRPKPEDLIVATKEVSEDEGQIQGRSPGLIENRFVDGKACVGSEFDHNRDQEWMRYPAESRKHRTPKSPLKTLLD</sequence>
<dbReference type="Proteomes" id="UP000224634">
    <property type="component" value="Unassembled WGS sequence"/>
</dbReference>
<comment type="subcellular location">
    <subcellularLocation>
        <location evidence="1">Mitochondrion</location>
    </subcellularLocation>
</comment>
<evidence type="ECO:0000256" key="3">
    <source>
        <dbReference type="ARBA" id="ARBA00022946"/>
    </source>
</evidence>
<dbReference type="GO" id="GO:0005739">
    <property type="term" value="C:mitochondrion"/>
    <property type="evidence" value="ECO:0007669"/>
    <property type="project" value="UniProtKB-SubCell"/>
</dbReference>
<evidence type="ECO:0000256" key="1">
    <source>
        <dbReference type="ARBA" id="ARBA00004173"/>
    </source>
</evidence>
<dbReference type="Gene3D" id="1.25.40.10">
    <property type="entry name" value="Tetratricopeptide repeat domain"/>
    <property type="match status" value="1"/>
</dbReference>
<dbReference type="InterPro" id="IPR024319">
    <property type="entry name" value="ATPase_expression_mit"/>
</dbReference>
<dbReference type="InterPro" id="IPR011990">
    <property type="entry name" value="TPR-like_helical_dom_sf"/>
</dbReference>
<keyword evidence="7" id="KW-1185">Reference proteome</keyword>
<keyword evidence="3" id="KW-0809">Transit peptide</keyword>
<feature type="region of interest" description="Disordered" evidence="5">
    <location>
        <begin position="604"/>
        <end position="644"/>
    </location>
</feature>
<dbReference type="AlphaFoldDB" id="A0A2B7XRM0"/>
<keyword evidence="4" id="KW-0496">Mitochondrion</keyword>
<reference evidence="6 7" key="1">
    <citation type="submission" date="2017-10" db="EMBL/GenBank/DDBJ databases">
        <title>Comparative genomics in systemic dimorphic fungi from Ajellomycetaceae.</title>
        <authorList>
            <person name="Munoz J.F."/>
            <person name="Mcewen J.G."/>
            <person name="Clay O.K."/>
            <person name="Cuomo C.A."/>
        </authorList>
    </citation>
    <scope>NUCLEOTIDE SEQUENCE [LARGE SCALE GENOMIC DNA]</scope>
    <source>
        <strain evidence="6 7">UAMH7299</strain>
    </source>
</reference>
<keyword evidence="2" id="KW-0677">Repeat</keyword>
<name>A0A2B7XRM0_POLH7</name>
<organism evidence="6 7">
    <name type="scientific">Polytolypa hystricis (strain UAMH7299)</name>
    <dbReference type="NCBI Taxonomy" id="1447883"/>
    <lineage>
        <taxon>Eukaryota</taxon>
        <taxon>Fungi</taxon>
        <taxon>Dikarya</taxon>
        <taxon>Ascomycota</taxon>
        <taxon>Pezizomycotina</taxon>
        <taxon>Eurotiomycetes</taxon>
        <taxon>Eurotiomycetidae</taxon>
        <taxon>Onygenales</taxon>
        <taxon>Onygenales incertae sedis</taxon>
        <taxon>Polytolypa</taxon>
    </lineage>
</organism>
<feature type="region of interest" description="Disordered" evidence="5">
    <location>
        <begin position="106"/>
        <end position="140"/>
    </location>
</feature>
<dbReference type="PANTHER" id="PTHR47942">
    <property type="entry name" value="TETRATRICOPEPTIDE REPEAT (TPR)-LIKE SUPERFAMILY PROTEIN-RELATED"/>
    <property type="match status" value="1"/>
</dbReference>
<protein>
    <recommendedName>
        <fullName evidence="8">Pentatricopeptide repeat domain-containing protein</fullName>
    </recommendedName>
</protein>
<dbReference type="STRING" id="1447883.A0A2B7XRM0"/>
<evidence type="ECO:0000256" key="2">
    <source>
        <dbReference type="ARBA" id="ARBA00022737"/>
    </source>
</evidence>
<feature type="region of interest" description="Disordered" evidence="5">
    <location>
        <begin position="803"/>
        <end position="822"/>
    </location>
</feature>
<dbReference type="InterPro" id="IPR051222">
    <property type="entry name" value="PPR/CCM1_RNA-binding"/>
</dbReference>
<evidence type="ECO:0000256" key="4">
    <source>
        <dbReference type="ARBA" id="ARBA00023128"/>
    </source>
</evidence>
<evidence type="ECO:0000256" key="5">
    <source>
        <dbReference type="SAM" id="MobiDB-lite"/>
    </source>
</evidence>
<evidence type="ECO:0008006" key="8">
    <source>
        <dbReference type="Google" id="ProtNLM"/>
    </source>
</evidence>
<feature type="region of interest" description="Disordered" evidence="5">
    <location>
        <begin position="52"/>
        <end position="77"/>
    </location>
</feature>
<dbReference type="EMBL" id="PDNA01000126">
    <property type="protein sequence ID" value="PGH11876.1"/>
    <property type="molecule type" value="Genomic_DNA"/>
</dbReference>
<evidence type="ECO:0000313" key="7">
    <source>
        <dbReference type="Proteomes" id="UP000224634"/>
    </source>
</evidence>
<dbReference type="InterPro" id="IPR002885">
    <property type="entry name" value="PPR_rpt"/>
</dbReference>
<comment type="caution">
    <text evidence="6">The sequence shown here is derived from an EMBL/GenBank/DDBJ whole genome shotgun (WGS) entry which is preliminary data.</text>
</comment>
<dbReference type="Pfam" id="PF13812">
    <property type="entry name" value="PPR_3"/>
    <property type="match status" value="1"/>
</dbReference>